<organism evidence="3 4">
    <name type="scientific">Cajanus cajan</name>
    <name type="common">Pigeon pea</name>
    <name type="synonym">Cajanus indicus</name>
    <dbReference type="NCBI Taxonomy" id="3821"/>
    <lineage>
        <taxon>Eukaryota</taxon>
        <taxon>Viridiplantae</taxon>
        <taxon>Streptophyta</taxon>
        <taxon>Embryophyta</taxon>
        <taxon>Tracheophyta</taxon>
        <taxon>Spermatophyta</taxon>
        <taxon>Magnoliopsida</taxon>
        <taxon>eudicotyledons</taxon>
        <taxon>Gunneridae</taxon>
        <taxon>Pentapetalae</taxon>
        <taxon>rosids</taxon>
        <taxon>fabids</taxon>
        <taxon>Fabales</taxon>
        <taxon>Fabaceae</taxon>
        <taxon>Papilionoideae</taxon>
        <taxon>50 kb inversion clade</taxon>
        <taxon>NPAAA clade</taxon>
        <taxon>indigoferoid/millettioid clade</taxon>
        <taxon>Phaseoleae</taxon>
        <taxon>Cajanus</taxon>
    </lineage>
</organism>
<evidence type="ECO:0000259" key="2">
    <source>
        <dbReference type="Pfam" id="PF14368"/>
    </source>
</evidence>
<dbReference type="Pfam" id="PF14368">
    <property type="entry name" value="LTP_2"/>
    <property type="match status" value="1"/>
</dbReference>
<sequence length="125" mass="13259">MASSNSYLSLAILVVAGSLIYNTKEVSAQCGGSVSDLVSQCSQFVQKSGPFIKPSPGCCAVLKKFNVPCACKLITKEIASLVSIPKAVFVARSCGLNLPAGMHCGGNIFYLTHLTSFKEFMLNIF</sequence>
<evidence type="ECO:0000313" key="4">
    <source>
        <dbReference type="Proteomes" id="UP000075243"/>
    </source>
</evidence>
<dbReference type="SUPFAM" id="SSF47699">
    <property type="entry name" value="Bifunctional inhibitor/lipid-transfer protein/seed storage 2S albumin"/>
    <property type="match status" value="1"/>
</dbReference>
<feature type="signal peptide" evidence="1">
    <location>
        <begin position="1"/>
        <end position="28"/>
    </location>
</feature>
<name>A0A151TLZ2_CAJCA</name>
<dbReference type="OMA" id="EAMISME"/>
<feature type="chain" id="PRO_5007589149" description="Bifunctional inhibitor/plant lipid transfer protein/seed storage helical domain-containing protein" evidence="1">
    <location>
        <begin position="29"/>
        <end position="125"/>
    </location>
</feature>
<dbReference type="AlphaFoldDB" id="A0A151TLZ2"/>
<dbReference type="InterPro" id="IPR044741">
    <property type="entry name" value="NsLTP-like"/>
</dbReference>
<proteinExistence type="predicted"/>
<evidence type="ECO:0000313" key="3">
    <source>
        <dbReference type="EMBL" id="KYP68063.1"/>
    </source>
</evidence>
<dbReference type="InterPro" id="IPR036312">
    <property type="entry name" value="Bifun_inhib/LTP/seed_sf"/>
</dbReference>
<keyword evidence="1" id="KW-0732">Signal</keyword>
<dbReference type="Gene3D" id="1.10.110.10">
    <property type="entry name" value="Plant lipid-transfer and hydrophobic proteins"/>
    <property type="match status" value="1"/>
</dbReference>
<dbReference type="PANTHER" id="PTHR33286">
    <property type="entry name" value="BIFUNCTIONAL INHIBITOR/LIPID-TRANSFER PROTEIN/SEED STORAGE 2S ALBUMIN SUPERFAMILY PROTEIN"/>
    <property type="match status" value="1"/>
</dbReference>
<dbReference type="Gramene" id="C.cajan_21051.t">
    <property type="protein sequence ID" value="C.cajan_21051.t.cds1"/>
    <property type="gene ID" value="C.cajan_21051"/>
</dbReference>
<evidence type="ECO:0000256" key="1">
    <source>
        <dbReference type="SAM" id="SignalP"/>
    </source>
</evidence>
<dbReference type="EMBL" id="CM003606">
    <property type="protein sequence ID" value="KYP68063.1"/>
    <property type="molecule type" value="Genomic_DNA"/>
</dbReference>
<accession>A0A151TLZ2</accession>
<feature type="domain" description="Bifunctional inhibitor/plant lipid transfer protein/seed storage helical" evidence="2">
    <location>
        <begin position="10"/>
        <end position="104"/>
    </location>
</feature>
<dbReference type="STRING" id="3821.A0A151TLZ2"/>
<dbReference type="PANTHER" id="PTHR33286:SF1">
    <property type="entry name" value="OS01G0800600 PROTEIN"/>
    <property type="match status" value="1"/>
</dbReference>
<dbReference type="InterPro" id="IPR016140">
    <property type="entry name" value="Bifunc_inhib/LTP/seed_store"/>
</dbReference>
<reference evidence="3 4" key="1">
    <citation type="journal article" date="2012" name="Nat. Biotechnol.">
        <title>Draft genome sequence of pigeonpea (Cajanus cajan), an orphan legume crop of resource-poor farmers.</title>
        <authorList>
            <person name="Varshney R.K."/>
            <person name="Chen W."/>
            <person name="Li Y."/>
            <person name="Bharti A.K."/>
            <person name="Saxena R.K."/>
            <person name="Schlueter J.A."/>
            <person name="Donoghue M.T."/>
            <person name="Azam S."/>
            <person name="Fan G."/>
            <person name="Whaley A.M."/>
            <person name="Farmer A.D."/>
            <person name="Sheridan J."/>
            <person name="Iwata A."/>
            <person name="Tuteja R."/>
            <person name="Penmetsa R.V."/>
            <person name="Wu W."/>
            <person name="Upadhyaya H.D."/>
            <person name="Yang S.P."/>
            <person name="Shah T."/>
            <person name="Saxena K.B."/>
            <person name="Michael T."/>
            <person name="McCombie W.R."/>
            <person name="Yang B."/>
            <person name="Zhang G."/>
            <person name="Yang H."/>
            <person name="Wang J."/>
            <person name="Spillane C."/>
            <person name="Cook D.R."/>
            <person name="May G.D."/>
            <person name="Xu X."/>
            <person name="Jackson S.A."/>
        </authorList>
    </citation>
    <scope>NUCLEOTIDE SEQUENCE [LARGE SCALE GENOMIC DNA]</scope>
    <source>
        <strain evidence="4">cv. Asha</strain>
    </source>
</reference>
<dbReference type="CDD" id="cd04660">
    <property type="entry name" value="nsLTP_like"/>
    <property type="match status" value="1"/>
</dbReference>
<dbReference type="Proteomes" id="UP000075243">
    <property type="component" value="Chromosome 4"/>
</dbReference>
<gene>
    <name evidence="3" type="ORF">KK1_021680</name>
</gene>
<keyword evidence="4" id="KW-1185">Reference proteome</keyword>
<protein>
    <recommendedName>
        <fullName evidence="2">Bifunctional inhibitor/plant lipid transfer protein/seed storage helical domain-containing protein</fullName>
    </recommendedName>
</protein>